<evidence type="ECO:0000313" key="3">
    <source>
        <dbReference type="Proteomes" id="UP000008281"/>
    </source>
</evidence>
<dbReference type="Proteomes" id="UP000008281">
    <property type="component" value="Unassembled WGS sequence"/>
</dbReference>
<evidence type="ECO:0000313" key="2">
    <source>
        <dbReference type="EMBL" id="EFO90425.1"/>
    </source>
</evidence>
<dbReference type="InParanoid" id="E3N9K5"/>
<accession>E3N9K5</accession>
<dbReference type="HOGENOM" id="CLU_950728_0_0_1"/>
<dbReference type="KEGG" id="crq:GCK72_015905"/>
<dbReference type="AlphaFoldDB" id="E3N9K5"/>
<evidence type="ECO:0000256" key="1">
    <source>
        <dbReference type="SAM" id="Coils"/>
    </source>
</evidence>
<dbReference type="GeneID" id="9805874"/>
<dbReference type="CTD" id="9805874"/>
<dbReference type="EMBL" id="DS268567">
    <property type="protein sequence ID" value="EFO90425.1"/>
    <property type="molecule type" value="Genomic_DNA"/>
</dbReference>
<dbReference type="OrthoDB" id="28818at2759"/>
<sequence length="293" mass="33900">MASSVVDGSGLGQSCPHNPRHHLAIMSITSHEDPRIQEITLKYFNEIASCKKELEKMRVNYRPVQSQLDISAVQNKSLENKLADCQKKLEAANKKNDSFHEHYWKLVEAEKAKEMEDLKKKLEEFQKQHDKEIVAKDLRIQTLELELSAVQKKSSDKILELQEQHEKKLSGKDLEIQQLEYKLAAAKKEISEKKSEEPGQLHVDLGKLYVELQETKKPQETLMAQLAAKDKEMEYLTDQLEAKDSEIQNRTEKIENLQEIIYDLQMTKVAKDKEIGKMTERLADFEAELACYM</sequence>
<feature type="coiled-coil region" evidence="1">
    <location>
        <begin position="75"/>
        <end position="135"/>
    </location>
</feature>
<keyword evidence="3" id="KW-1185">Reference proteome</keyword>
<proteinExistence type="predicted"/>
<name>E3N9K5_CAERE</name>
<reference evidence="2" key="1">
    <citation type="submission" date="2007-07" db="EMBL/GenBank/DDBJ databases">
        <title>PCAP assembly of the Caenorhabditis remanei genome.</title>
        <authorList>
            <consortium name="The Caenorhabditis remanei Sequencing Consortium"/>
            <person name="Wilson R.K."/>
        </authorList>
    </citation>
    <scope>NUCLEOTIDE SEQUENCE [LARGE SCALE GENOMIC DNA]</scope>
    <source>
        <strain evidence="2">PB4641</strain>
    </source>
</reference>
<organism evidence="3">
    <name type="scientific">Caenorhabditis remanei</name>
    <name type="common">Caenorhabditis vulgaris</name>
    <dbReference type="NCBI Taxonomy" id="31234"/>
    <lineage>
        <taxon>Eukaryota</taxon>
        <taxon>Metazoa</taxon>
        <taxon>Ecdysozoa</taxon>
        <taxon>Nematoda</taxon>
        <taxon>Chromadorea</taxon>
        <taxon>Rhabditida</taxon>
        <taxon>Rhabditina</taxon>
        <taxon>Rhabditomorpha</taxon>
        <taxon>Rhabditoidea</taxon>
        <taxon>Rhabditidae</taxon>
        <taxon>Peloderinae</taxon>
        <taxon>Caenorhabditis</taxon>
    </lineage>
</organism>
<keyword evidence="1" id="KW-0175">Coiled coil</keyword>
<dbReference type="RefSeq" id="XP_003094909.2">
    <property type="nucleotide sequence ID" value="XM_003094861.2"/>
</dbReference>
<gene>
    <name evidence="2" type="ORF">CRE_01302</name>
</gene>
<feature type="coiled-coil region" evidence="1">
    <location>
        <begin position="169"/>
        <end position="196"/>
    </location>
</feature>
<protein>
    <submittedName>
        <fullName evidence="2">Uncharacterized protein</fullName>
    </submittedName>
</protein>